<evidence type="ECO:0000313" key="3">
    <source>
        <dbReference type="WormBase" id="Y71H2AL.4"/>
    </source>
</evidence>
<dbReference type="Proteomes" id="UP000001940">
    <property type="component" value="Chromosome III"/>
</dbReference>
<evidence type="ECO:0000313" key="2">
    <source>
        <dbReference type="Proteomes" id="UP000001940"/>
    </source>
</evidence>
<dbReference type="AGR" id="WB:WBGene00303095"/>
<gene>
    <name evidence="1" type="ORF">CELE_Y71H2AL.4</name>
    <name evidence="1 3" type="ORF">Y71H2AL.4</name>
</gene>
<organism evidence="1 2">
    <name type="scientific">Caenorhabditis elegans</name>
    <dbReference type="NCBI Taxonomy" id="6239"/>
    <lineage>
        <taxon>Eukaryota</taxon>
        <taxon>Metazoa</taxon>
        <taxon>Ecdysozoa</taxon>
        <taxon>Nematoda</taxon>
        <taxon>Chromadorea</taxon>
        <taxon>Rhabditida</taxon>
        <taxon>Rhabditina</taxon>
        <taxon>Rhabditomorpha</taxon>
        <taxon>Rhabditoidea</taxon>
        <taxon>Rhabditidae</taxon>
        <taxon>Peloderinae</taxon>
        <taxon>Caenorhabditis</taxon>
    </lineage>
</organism>
<proteinExistence type="predicted"/>
<reference evidence="1 2" key="1">
    <citation type="journal article" date="1998" name="Science">
        <title>Genome sequence of the nematode C. elegans: a platform for investigating biology.</title>
        <authorList>
            <consortium name="The C. elegans sequencing consortium"/>
            <person name="Sulson J.E."/>
            <person name="Waterston R."/>
        </authorList>
    </citation>
    <scope>NUCLEOTIDE SEQUENCE [LARGE SCALE GENOMIC DNA]</scope>
    <source>
        <strain evidence="1 2">Bristol N2</strain>
    </source>
</reference>
<dbReference type="WormBase" id="Y71H2AL.4">
    <property type="protein sequence ID" value="CE52595"/>
    <property type="gene ID" value="WBGene00303095"/>
</dbReference>
<dbReference type="OrthoDB" id="5770929at2759"/>
<dbReference type="EMBL" id="BX284603">
    <property type="protein sequence ID" value="SPC47552.1"/>
    <property type="molecule type" value="Genomic_DNA"/>
</dbReference>
<sequence length="11" mass="1115">MLKCSSSCSGI</sequence>
<protein>
    <submittedName>
        <fullName evidence="1">Uncharacterized protein</fullName>
    </submittedName>
</protein>
<keyword evidence="2" id="KW-1185">Reference proteome</keyword>
<accession>A0A2K5ATV9</accession>
<name>A0A2K5ATV9_CAEEL</name>
<evidence type="ECO:0000313" key="1">
    <source>
        <dbReference type="EMBL" id="SPC47552.1"/>
    </source>
</evidence>
<dbReference type="InParanoid" id="A0A2K5ATV9"/>